<dbReference type="Proteomes" id="UP000014680">
    <property type="component" value="Unassembled WGS sequence"/>
</dbReference>
<evidence type="ECO:0000313" key="1">
    <source>
        <dbReference type="EMBL" id="ELP92497.1"/>
    </source>
</evidence>
<dbReference type="AlphaFoldDB" id="A0A0A1UBC7"/>
<evidence type="ECO:0000313" key="2">
    <source>
        <dbReference type="Proteomes" id="UP000014680"/>
    </source>
</evidence>
<dbReference type="RefSeq" id="XP_004259268.1">
    <property type="nucleotide sequence ID" value="XM_004259220.1"/>
</dbReference>
<dbReference type="VEuPathDB" id="AmoebaDB:EIN_524350"/>
<name>A0A0A1UBC7_ENTIV</name>
<organism evidence="1 2">
    <name type="scientific">Entamoeba invadens IP1</name>
    <dbReference type="NCBI Taxonomy" id="370355"/>
    <lineage>
        <taxon>Eukaryota</taxon>
        <taxon>Amoebozoa</taxon>
        <taxon>Evosea</taxon>
        <taxon>Archamoebae</taxon>
        <taxon>Mastigamoebida</taxon>
        <taxon>Entamoebidae</taxon>
        <taxon>Entamoeba</taxon>
    </lineage>
</organism>
<protein>
    <submittedName>
        <fullName evidence="1">Uncharacterized protein</fullName>
    </submittedName>
</protein>
<gene>
    <name evidence="1" type="ORF">EIN_524350</name>
</gene>
<dbReference type="GeneID" id="14891438"/>
<proteinExistence type="predicted"/>
<dbReference type="KEGG" id="eiv:EIN_524350"/>
<keyword evidence="2" id="KW-1185">Reference proteome</keyword>
<reference evidence="1 2" key="1">
    <citation type="submission" date="2012-10" db="EMBL/GenBank/DDBJ databases">
        <authorList>
            <person name="Zafar N."/>
            <person name="Inman J."/>
            <person name="Hall N."/>
            <person name="Lorenzi H."/>
            <person name="Caler E."/>
        </authorList>
    </citation>
    <scope>NUCLEOTIDE SEQUENCE [LARGE SCALE GENOMIC DNA]</scope>
    <source>
        <strain evidence="1 2">IP1</strain>
    </source>
</reference>
<dbReference type="EMBL" id="KB206368">
    <property type="protein sequence ID" value="ELP92497.1"/>
    <property type="molecule type" value="Genomic_DNA"/>
</dbReference>
<sequence length="382" mass="43979">MSEPYEPIFSSRDVLTKQKNAKLKRNSTDSKYFYIHACLTYLALNHHYSFIILNKKRTNTKLAPLFEISYIFDEIGNLIFDSTQKYLVVNSNIVFDANDLPIKATNEIRDFSDGDKRRKEESTTESKVLNVMNFINHKLKKFFPFQDFKEQRTKTANPSKLSSIKLCEIPSYNIKASRYEMKKRSVVEEEDGKNGLHYFARTFSAMNVTKYARPRETVIFLGNVPSKYDGKYVTIKKVPFEEYEREMRLLKTPQMVEVISDDSTTEVEEKSNECVVIDSGVGERLNEVLKESEKDERGEEKVVSVDIPNTAVKTTPQGNFIQDVYYVPVTLINGVVVPLFNMNFFKTAKRYTLNVNTLVTERKKEENSDGISGGKEVVAAKK</sequence>
<accession>A0A0A1UBC7</accession>